<feature type="transmembrane region" description="Helical" evidence="6">
    <location>
        <begin position="147"/>
        <end position="170"/>
    </location>
</feature>
<keyword evidence="4 6" id="KW-1133">Transmembrane helix</keyword>
<evidence type="ECO:0000256" key="5">
    <source>
        <dbReference type="ARBA" id="ARBA00023136"/>
    </source>
</evidence>
<evidence type="ECO:0000256" key="6">
    <source>
        <dbReference type="SAM" id="Phobius"/>
    </source>
</evidence>
<accession>A0A401IDI4</accession>
<dbReference type="Proteomes" id="UP000287247">
    <property type="component" value="Unassembled WGS sequence"/>
</dbReference>
<organism evidence="7 8">
    <name type="scientific">Aphanothece sacrum FPU1</name>
    <dbReference type="NCBI Taxonomy" id="1920663"/>
    <lineage>
        <taxon>Bacteria</taxon>
        <taxon>Bacillati</taxon>
        <taxon>Cyanobacteriota</taxon>
        <taxon>Cyanophyceae</taxon>
        <taxon>Oscillatoriophycideae</taxon>
        <taxon>Chroococcales</taxon>
        <taxon>Aphanothecaceae</taxon>
        <taxon>Aphanothece</taxon>
    </lineage>
</organism>
<keyword evidence="8" id="KW-1185">Reference proteome</keyword>
<evidence type="ECO:0000256" key="2">
    <source>
        <dbReference type="ARBA" id="ARBA00022475"/>
    </source>
</evidence>
<feature type="transmembrane region" description="Helical" evidence="6">
    <location>
        <begin position="112"/>
        <end position="135"/>
    </location>
</feature>
<gene>
    <name evidence="7" type="ORF">AsFPU1_0756</name>
</gene>
<dbReference type="Pfam" id="PF03706">
    <property type="entry name" value="LPG_synthase_TM"/>
    <property type="match status" value="1"/>
</dbReference>
<dbReference type="AlphaFoldDB" id="A0A401IDI4"/>
<sequence length="301" mass="33154">MSLIKPYLRWIILGLTLFFITKTVKTNWQTVTSVTLDSQGWTLLSLALIITLIAHIWSGFVWLLILKGFKQPVSILWALKIYLITNIAKYLPGNVGHFYGRISAVSKKGASLAVASLSVLLEPLLMASAALLIALSSHFIGVIKTTSNFYVLTLQIFSLLIILLSIHPFFFNKLITFTQKNKRNKNKKNDPLHIDKYPSIYLLGEIIFLLLRGLGFILVLMAFMSISIKQIPVLLSAFSFAWLLGLVIPGAPGGIGVFEATIIALLQQSTIPIGIILTPIAIFRIISILAEVIAAGLGLLL</sequence>
<feature type="transmembrane region" description="Helical" evidence="6">
    <location>
        <begin position="271"/>
        <end position="300"/>
    </location>
</feature>
<feature type="transmembrane region" description="Helical" evidence="6">
    <location>
        <begin position="200"/>
        <end position="224"/>
    </location>
</feature>
<evidence type="ECO:0000313" key="7">
    <source>
        <dbReference type="EMBL" id="GBF79363.1"/>
    </source>
</evidence>
<feature type="transmembrane region" description="Helical" evidence="6">
    <location>
        <begin position="44"/>
        <end position="66"/>
    </location>
</feature>
<proteinExistence type="predicted"/>
<keyword evidence="2" id="KW-1003">Cell membrane</keyword>
<feature type="transmembrane region" description="Helical" evidence="6">
    <location>
        <begin position="7"/>
        <end position="24"/>
    </location>
</feature>
<evidence type="ECO:0000256" key="4">
    <source>
        <dbReference type="ARBA" id="ARBA00022989"/>
    </source>
</evidence>
<dbReference type="OrthoDB" id="2542372at2"/>
<dbReference type="EMBL" id="BDQK01000001">
    <property type="protein sequence ID" value="GBF79363.1"/>
    <property type="molecule type" value="Genomic_DNA"/>
</dbReference>
<evidence type="ECO:0000313" key="8">
    <source>
        <dbReference type="Proteomes" id="UP000287247"/>
    </source>
</evidence>
<dbReference type="GO" id="GO:0005886">
    <property type="term" value="C:plasma membrane"/>
    <property type="evidence" value="ECO:0007669"/>
    <property type="project" value="UniProtKB-SubCell"/>
</dbReference>
<name>A0A401IDI4_APHSA</name>
<evidence type="ECO:0000256" key="3">
    <source>
        <dbReference type="ARBA" id="ARBA00022692"/>
    </source>
</evidence>
<reference evidence="8" key="1">
    <citation type="submission" date="2017-05" db="EMBL/GenBank/DDBJ databases">
        <title>Physiological properties and genetic analysis related to exopolysaccharide production of fresh-water unicellular cyanobacterium Aphanothece sacrum, Suizenji Nori, that has been cultured as a food source in Japan.</title>
        <authorList>
            <person name="Kanesaki Y."/>
            <person name="Yoshikawa S."/>
            <person name="Ohki K."/>
        </authorList>
    </citation>
    <scope>NUCLEOTIDE SEQUENCE [LARGE SCALE GENOMIC DNA]</scope>
    <source>
        <strain evidence="8">FPU1</strain>
    </source>
</reference>
<keyword evidence="3 6" id="KW-0812">Transmembrane</keyword>
<dbReference type="RefSeq" id="WP_124977975.1">
    <property type="nucleotide sequence ID" value="NZ_BDQK01000001.1"/>
</dbReference>
<comment type="caution">
    <text evidence="7">The sequence shown here is derived from an EMBL/GenBank/DDBJ whole genome shotgun (WGS) entry which is preliminary data.</text>
</comment>
<protein>
    <submittedName>
        <fullName evidence="7">Transmembrane protein HieC</fullName>
    </submittedName>
</protein>
<evidence type="ECO:0000256" key="1">
    <source>
        <dbReference type="ARBA" id="ARBA00004651"/>
    </source>
</evidence>
<dbReference type="InterPro" id="IPR022791">
    <property type="entry name" value="L-PG_synthase/AglD"/>
</dbReference>
<feature type="transmembrane region" description="Helical" evidence="6">
    <location>
        <begin position="231"/>
        <end position="251"/>
    </location>
</feature>
<keyword evidence="5 6" id="KW-0472">Membrane</keyword>
<comment type="subcellular location">
    <subcellularLocation>
        <location evidence="1">Cell membrane</location>
        <topology evidence="1">Multi-pass membrane protein</topology>
    </subcellularLocation>
</comment>